<accession>A0A0R1SGC5</accession>
<dbReference type="Pfam" id="PF11188">
    <property type="entry name" value="DUF2975"/>
    <property type="match status" value="1"/>
</dbReference>
<dbReference type="RefSeq" id="WP_057864390.1">
    <property type="nucleotide sequence ID" value="NZ_AZEY01000041.1"/>
</dbReference>
<protein>
    <submittedName>
        <fullName evidence="2">Uncharacterized protein</fullName>
    </submittedName>
</protein>
<sequence length="185" mass="20890">MTTQNKSKKILSILEKISFLVFAVHALVWVGLIAAFIGGWLNPIISQVSALKFLVGMTSRANQYVGVGVNPIWLSVSATGLTMMMFTLRVLIIYLVYRLLKQITVNNIFNETNLRFVRWINYSFMGFIGLDMISAIIFKLVHNPSGALSNGHGLSFEVLAWFTIYVIYIVFEYGLQIQKDNDSII</sequence>
<keyword evidence="1" id="KW-0472">Membrane</keyword>
<name>A0A0R1SGC5_9LACO</name>
<dbReference type="STRING" id="1423739.FC85_GL002823"/>
<proteinExistence type="predicted"/>
<keyword evidence="1" id="KW-1133">Transmembrane helix</keyword>
<dbReference type="Proteomes" id="UP000052013">
    <property type="component" value="Unassembled WGS sequence"/>
</dbReference>
<evidence type="ECO:0000256" key="1">
    <source>
        <dbReference type="SAM" id="Phobius"/>
    </source>
</evidence>
<gene>
    <name evidence="2" type="ORF">FC85_GL002823</name>
</gene>
<dbReference type="PATRIC" id="fig|1423739.3.peg.2934"/>
<evidence type="ECO:0000313" key="3">
    <source>
        <dbReference type="Proteomes" id="UP000052013"/>
    </source>
</evidence>
<keyword evidence="1" id="KW-0812">Transmembrane</keyword>
<comment type="caution">
    <text evidence="2">The sequence shown here is derived from an EMBL/GenBank/DDBJ whole genome shotgun (WGS) entry which is preliminary data.</text>
</comment>
<dbReference type="EMBL" id="AZEY01000041">
    <property type="protein sequence ID" value="KRL66516.1"/>
    <property type="molecule type" value="Genomic_DNA"/>
</dbReference>
<dbReference type="InterPro" id="IPR021354">
    <property type="entry name" value="DUF2975"/>
</dbReference>
<feature type="transmembrane region" description="Helical" evidence="1">
    <location>
        <begin position="72"/>
        <end position="96"/>
    </location>
</feature>
<organism evidence="2 3">
    <name type="scientific">Lentilactobacillus diolivorans DSM 14421</name>
    <dbReference type="NCBI Taxonomy" id="1423739"/>
    <lineage>
        <taxon>Bacteria</taxon>
        <taxon>Bacillati</taxon>
        <taxon>Bacillota</taxon>
        <taxon>Bacilli</taxon>
        <taxon>Lactobacillales</taxon>
        <taxon>Lactobacillaceae</taxon>
        <taxon>Lentilactobacillus</taxon>
    </lineage>
</organism>
<feature type="transmembrane region" description="Helical" evidence="1">
    <location>
        <begin position="116"/>
        <end position="138"/>
    </location>
</feature>
<dbReference type="AlphaFoldDB" id="A0A0R1SGC5"/>
<feature type="transmembrane region" description="Helical" evidence="1">
    <location>
        <begin position="20"/>
        <end position="41"/>
    </location>
</feature>
<feature type="transmembrane region" description="Helical" evidence="1">
    <location>
        <begin position="158"/>
        <end position="175"/>
    </location>
</feature>
<reference evidence="2 3" key="1">
    <citation type="journal article" date="2015" name="Genome Announc.">
        <title>Expanding the biotechnology potential of lactobacilli through comparative genomics of 213 strains and associated genera.</title>
        <authorList>
            <person name="Sun Z."/>
            <person name="Harris H.M."/>
            <person name="McCann A."/>
            <person name="Guo C."/>
            <person name="Argimon S."/>
            <person name="Zhang W."/>
            <person name="Yang X."/>
            <person name="Jeffery I.B."/>
            <person name="Cooney J.C."/>
            <person name="Kagawa T.F."/>
            <person name="Liu W."/>
            <person name="Song Y."/>
            <person name="Salvetti E."/>
            <person name="Wrobel A."/>
            <person name="Rasinkangas P."/>
            <person name="Parkhill J."/>
            <person name="Rea M.C."/>
            <person name="O'Sullivan O."/>
            <person name="Ritari J."/>
            <person name="Douillard F.P."/>
            <person name="Paul Ross R."/>
            <person name="Yang R."/>
            <person name="Briner A.E."/>
            <person name="Felis G.E."/>
            <person name="de Vos W.M."/>
            <person name="Barrangou R."/>
            <person name="Klaenhammer T.R."/>
            <person name="Caufield P.W."/>
            <person name="Cui Y."/>
            <person name="Zhang H."/>
            <person name="O'Toole P.W."/>
        </authorList>
    </citation>
    <scope>NUCLEOTIDE SEQUENCE [LARGE SCALE GENOMIC DNA]</scope>
    <source>
        <strain evidence="2 3">DSM 14421</strain>
    </source>
</reference>
<evidence type="ECO:0000313" key="2">
    <source>
        <dbReference type="EMBL" id="KRL66516.1"/>
    </source>
</evidence>